<keyword evidence="2" id="KW-1185">Reference proteome</keyword>
<dbReference type="EMBL" id="CP081673">
    <property type="protein sequence ID" value="QZH66935.1"/>
    <property type="molecule type" value="Genomic_DNA"/>
</dbReference>
<evidence type="ECO:0000313" key="2">
    <source>
        <dbReference type="Proteomes" id="UP000825598"/>
    </source>
</evidence>
<gene>
    <name evidence="1" type="ORF">K6L26_04425</name>
</gene>
<name>A0ACD1FIN6_MYCFR</name>
<accession>A0ACD1FIN6</accession>
<proteinExistence type="predicted"/>
<evidence type="ECO:0000313" key="1">
    <source>
        <dbReference type="EMBL" id="QZH66935.1"/>
    </source>
</evidence>
<protein>
    <submittedName>
        <fullName evidence="1">Uncharacterized protein</fullName>
    </submittedName>
</protein>
<organism evidence="1 2">
    <name type="scientific">Mycolicibacterium farcinogenes</name>
    <name type="common">Mycobacterium farcinogenes</name>
    <dbReference type="NCBI Taxonomy" id="1802"/>
    <lineage>
        <taxon>Bacteria</taxon>
        <taxon>Bacillati</taxon>
        <taxon>Actinomycetota</taxon>
        <taxon>Actinomycetes</taxon>
        <taxon>Mycobacteriales</taxon>
        <taxon>Mycobacteriaceae</taxon>
        <taxon>Mycolicibacterium</taxon>
    </lineage>
</organism>
<dbReference type="Proteomes" id="UP000825598">
    <property type="component" value="Chromosome"/>
</dbReference>
<reference evidence="1" key="1">
    <citation type="submission" date="2021-07" db="EMBL/GenBank/DDBJ databases">
        <title>Complete Genome Sequences of Mycobacterium farcinogenes Isolated from Clinical Specimens from Patients in Thailand.</title>
        <authorList>
            <person name="Sodsai P."/>
        </authorList>
    </citation>
    <scope>NUCLEOTIDE SEQUENCE</scope>
    <source>
        <strain evidence="1">BKK/CU-MFGFA-001</strain>
    </source>
</reference>
<sequence>MMTQQMQCKHCTIPIDSGDTCAFCATYTPPATISQRLDIAVNKVDLLRHDLNEELQSLPTGSPLMACVDLVTALGHLKRAAVALDRATDQLEADAAEVTR</sequence>